<protein>
    <recommendedName>
        <fullName evidence="5">Phosphoenolpyruvate guanylyltransferase</fullName>
        <shortName evidence="5">PEP guanylyltransferase</shortName>
        <ecNumber evidence="5">2.7.7.105</ecNumber>
    </recommendedName>
</protein>
<feature type="region of interest" description="Disordered" evidence="6">
    <location>
        <begin position="34"/>
        <end position="58"/>
    </location>
</feature>
<comment type="function">
    <text evidence="5">Guanylyltransferase that catalyzes the activation of phosphoenolpyruvate (PEP) as enolpyruvoyl-2-diphospho-5'-guanosine, via the condensation of PEP with GTP. It is involved in the biosynthesis of coenzyme F420, a hydride carrier cofactor.</text>
</comment>
<keyword evidence="8" id="KW-1185">Reference proteome</keyword>
<comment type="pathway">
    <text evidence="5">Cofactor biosynthesis; coenzyme F420 biosynthesis.</text>
</comment>
<dbReference type="GO" id="GO:0043814">
    <property type="term" value="F:phospholactate guanylyltransferase activity"/>
    <property type="evidence" value="ECO:0007669"/>
    <property type="project" value="InterPro"/>
</dbReference>
<evidence type="ECO:0000256" key="4">
    <source>
        <dbReference type="ARBA" id="ARBA00023134"/>
    </source>
</evidence>
<evidence type="ECO:0000256" key="3">
    <source>
        <dbReference type="ARBA" id="ARBA00022741"/>
    </source>
</evidence>
<dbReference type="GO" id="GO:0005525">
    <property type="term" value="F:GTP binding"/>
    <property type="evidence" value="ECO:0007669"/>
    <property type="project" value="UniProtKB-KW"/>
</dbReference>
<proteinExistence type="inferred from homology"/>
<gene>
    <name evidence="5" type="primary">fbiD</name>
    <name evidence="7" type="ORF">Phou_023580</name>
</gene>
<dbReference type="InterPro" id="IPR029044">
    <property type="entry name" value="Nucleotide-diphossugar_trans"/>
</dbReference>
<comment type="similarity">
    <text evidence="5">Belongs to the CofC family.</text>
</comment>
<dbReference type="UniPathway" id="UPA00071"/>
<evidence type="ECO:0000256" key="1">
    <source>
        <dbReference type="ARBA" id="ARBA00022679"/>
    </source>
</evidence>
<name>A0A6V8K793_9ACTN</name>
<evidence type="ECO:0000313" key="7">
    <source>
        <dbReference type="EMBL" id="GFJ78178.1"/>
    </source>
</evidence>
<reference evidence="7 8" key="1">
    <citation type="submission" date="2020-03" db="EMBL/GenBank/DDBJ databases">
        <title>Whole genome shotgun sequence of Phytohabitans houttuyneae NBRC 108639.</title>
        <authorList>
            <person name="Komaki H."/>
            <person name="Tamura T."/>
        </authorList>
    </citation>
    <scope>NUCLEOTIDE SEQUENCE [LARGE SCALE GENOMIC DNA]</scope>
    <source>
        <strain evidence="7 8">NBRC 108639</strain>
    </source>
</reference>
<dbReference type="HAMAP" id="MF_02114">
    <property type="entry name" value="CofC"/>
    <property type="match status" value="1"/>
</dbReference>
<dbReference type="Gene3D" id="3.90.550.10">
    <property type="entry name" value="Spore Coat Polysaccharide Biosynthesis Protein SpsA, Chain A"/>
    <property type="match status" value="1"/>
</dbReference>
<evidence type="ECO:0000313" key="8">
    <source>
        <dbReference type="Proteomes" id="UP000482800"/>
    </source>
</evidence>
<organism evidence="7 8">
    <name type="scientific">Phytohabitans houttuyneae</name>
    <dbReference type="NCBI Taxonomy" id="1076126"/>
    <lineage>
        <taxon>Bacteria</taxon>
        <taxon>Bacillati</taxon>
        <taxon>Actinomycetota</taxon>
        <taxon>Actinomycetes</taxon>
        <taxon>Micromonosporales</taxon>
        <taxon>Micromonosporaceae</taxon>
    </lineage>
</organism>
<dbReference type="GO" id="GO:0052645">
    <property type="term" value="P:F420-0 metabolic process"/>
    <property type="evidence" value="ECO:0007669"/>
    <property type="project" value="UniProtKB-UniRule"/>
</dbReference>
<dbReference type="EC" id="2.7.7.105" evidence="5"/>
<evidence type="ECO:0000256" key="2">
    <source>
        <dbReference type="ARBA" id="ARBA00022695"/>
    </source>
</evidence>
<dbReference type="AlphaFoldDB" id="A0A6V8K793"/>
<dbReference type="PANTHER" id="PTHR40392">
    <property type="entry name" value="2-PHOSPHO-L-LACTATE GUANYLYLTRANSFERASE"/>
    <property type="match status" value="1"/>
</dbReference>
<comment type="caution">
    <text evidence="7">The sequence shown here is derived from an EMBL/GenBank/DDBJ whole genome shotgun (WGS) entry which is preliminary data.</text>
</comment>
<keyword evidence="2 5" id="KW-0548">Nucleotidyltransferase</keyword>
<dbReference type="Proteomes" id="UP000482800">
    <property type="component" value="Unassembled WGS sequence"/>
</dbReference>
<keyword evidence="3 5" id="KW-0547">Nucleotide-binding</keyword>
<dbReference type="NCBIfam" id="TIGR03552">
    <property type="entry name" value="F420_cofC"/>
    <property type="match status" value="1"/>
</dbReference>
<dbReference type="PANTHER" id="PTHR40392:SF1">
    <property type="entry name" value="2-PHOSPHO-L-LACTATE GUANYLYLTRANSFERASE"/>
    <property type="match status" value="1"/>
</dbReference>
<comment type="catalytic activity">
    <reaction evidence="5">
        <text>phosphoenolpyruvate + GTP + H(+) = enolpyruvoyl-2-diphospho-5'-guanosine + diphosphate</text>
        <dbReference type="Rhea" id="RHEA:30519"/>
        <dbReference type="ChEBI" id="CHEBI:15378"/>
        <dbReference type="ChEBI" id="CHEBI:33019"/>
        <dbReference type="ChEBI" id="CHEBI:37565"/>
        <dbReference type="ChEBI" id="CHEBI:58702"/>
        <dbReference type="ChEBI" id="CHEBI:143701"/>
        <dbReference type="EC" id="2.7.7.105"/>
    </reaction>
</comment>
<feature type="binding site" evidence="5">
    <location>
        <position position="245"/>
    </location>
    <ligand>
        <name>phosphoenolpyruvate</name>
        <dbReference type="ChEBI" id="CHEBI:58702"/>
    </ligand>
</feature>
<dbReference type="Pfam" id="PF01983">
    <property type="entry name" value="CofC"/>
    <property type="match status" value="1"/>
</dbReference>
<dbReference type="EMBL" id="BLPF01000001">
    <property type="protein sequence ID" value="GFJ78178.1"/>
    <property type="molecule type" value="Genomic_DNA"/>
</dbReference>
<evidence type="ECO:0000256" key="6">
    <source>
        <dbReference type="SAM" id="MobiDB-lite"/>
    </source>
</evidence>
<sequence length="301" mass="30228">MGARITPPVGGMCSWPVHVRLVIGVMTDLTKITTNRRNGPSRLTAIPRSRPAPPPGTRSEIMPAEAGYGQRGMPVPGTDGSGGTLAGLGRGTDMGVVLPVKRLTAAKSRLRGALTGVPHERLALALAQDTVAAALASAEVAEVLAVTDDPAVGQALAALGARVVPDVPGGGLNAAFAYGASLLAHRPVAALAADLPTLCPADLSEALREAAGPGRHFVADAPGTGTVLLTAQAGVRLDPRFGPGSAAAHRRSGAVPLAGDWPSLRRDVDTAADLEAATRLGLGPHSAEVAGQIGSASCSHT</sequence>
<feature type="binding site" evidence="5">
    <location>
        <position position="226"/>
    </location>
    <ligand>
        <name>phosphoenolpyruvate</name>
        <dbReference type="ChEBI" id="CHEBI:58702"/>
    </ligand>
</feature>
<keyword evidence="4 5" id="KW-0342">GTP-binding</keyword>
<feature type="binding site" evidence="5">
    <location>
        <position position="242"/>
    </location>
    <ligand>
        <name>phosphoenolpyruvate</name>
        <dbReference type="ChEBI" id="CHEBI:58702"/>
    </ligand>
</feature>
<dbReference type="SUPFAM" id="SSF53448">
    <property type="entry name" value="Nucleotide-diphospho-sugar transferases"/>
    <property type="match status" value="1"/>
</dbReference>
<accession>A0A6V8K793</accession>
<evidence type="ECO:0000256" key="5">
    <source>
        <dbReference type="HAMAP-Rule" id="MF_02114"/>
    </source>
</evidence>
<keyword evidence="1 5" id="KW-0808">Transferase</keyword>
<dbReference type="InterPro" id="IPR002835">
    <property type="entry name" value="CofC"/>
</dbReference>
<reference evidence="7 8" key="2">
    <citation type="submission" date="2020-03" db="EMBL/GenBank/DDBJ databases">
        <authorList>
            <person name="Ichikawa N."/>
            <person name="Kimura A."/>
            <person name="Kitahashi Y."/>
            <person name="Uohara A."/>
        </authorList>
    </citation>
    <scope>NUCLEOTIDE SEQUENCE [LARGE SCALE GENOMIC DNA]</scope>
    <source>
        <strain evidence="7 8">NBRC 108639</strain>
    </source>
</reference>